<protein>
    <submittedName>
        <fullName evidence="2">Uncharacterized protein</fullName>
    </submittedName>
</protein>
<organism evidence="2 3">
    <name type="scientific">Spodoptera exigua</name>
    <name type="common">Beet armyworm</name>
    <name type="synonym">Noctua fulgens</name>
    <dbReference type="NCBI Taxonomy" id="7107"/>
    <lineage>
        <taxon>Eukaryota</taxon>
        <taxon>Metazoa</taxon>
        <taxon>Ecdysozoa</taxon>
        <taxon>Arthropoda</taxon>
        <taxon>Hexapoda</taxon>
        <taxon>Insecta</taxon>
        <taxon>Pterygota</taxon>
        <taxon>Neoptera</taxon>
        <taxon>Endopterygota</taxon>
        <taxon>Lepidoptera</taxon>
        <taxon>Glossata</taxon>
        <taxon>Ditrysia</taxon>
        <taxon>Noctuoidea</taxon>
        <taxon>Noctuidae</taxon>
        <taxon>Amphipyrinae</taxon>
        <taxon>Spodoptera</taxon>
    </lineage>
</organism>
<proteinExistence type="predicted"/>
<feature type="region of interest" description="Disordered" evidence="1">
    <location>
        <begin position="56"/>
        <end position="99"/>
    </location>
</feature>
<feature type="compositionally biased region" description="Basic residues" evidence="1">
    <location>
        <begin position="58"/>
        <end position="78"/>
    </location>
</feature>
<feature type="region of interest" description="Disordered" evidence="1">
    <location>
        <begin position="15"/>
        <end position="38"/>
    </location>
</feature>
<sequence length="133" mass="15313">MADKMLEQLHHQISAVHNTSSPSPPAQSTPSMATNHENALLHAKIDMLAKEIAELKTHHSYGRQRGRNWRGARHRSRSSNRSPHGNRRRPDSNHRAEYNDKSVCYFHRRFGEQARKCTRQCTYEDKPLSTSGN</sequence>
<accession>A0A922MF51</accession>
<evidence type="ECO:0000313" key="3">
    <source>
        <dbReference type="Proteomes" id="UP000814243"/>
    </source>
</evidence>
<gene>
    <name evidence="2" type="ORF">HF086_003207</name>
</gene>
<feature type="compositionally biased region" description="Basic and acidic residues" evidence="1">
    <location>
        <begin position="88"/>
        <end position="99"/>
    </location>
</feature>
<dbReference type="AlphaFoldDB" id="A0A922MF51"/>
<name>A0A922MF51_SPOEX</name>
<reference evidence="2" key="1">
    <citation type="journal article" date="2021" name="G3 (Bethesda)">
        <title>Genome and transcriptome analysis of the beet armyworm Spodoptera exigua reveals targets for pest control. .</title>
        <authorList>
            <person name="Simon S."/>
            <person name="Breeschoten T."/>
            <person name="Jansen H.J."/>
            <person name="Dirks R.P."/>
            <person name="Schranz M.E."/>
            <person name="Ros V.I.D."/>
        </authorList>
    </citation>
    <scope>NUCLEOTIDE SEQUENCE</scope>
    <source>
        <strain evidence="2">TB_SE_WUR_2020</strain>
    </source>
</reference>
<evidence type="ECO:0000313" key="2">
    <source>
        <dbReference type="EMBL" id="KAH9635453.1"/>
    </source>
</evidence>
<dbReference type="EMBL" id="JACEFF010000549">
    <property type="protein sequence ID" value="KAH9635453.1"/>
    <property type="molecule type" value="Genomic_DNA"/>
</dbReference>
<evidence type="ECO:0000256" key="1">
    <source>
        <dbReference type="SAM" id="MobiDB-lite"/>
    </source>
</evidence>
<dbReference type="Proteomes" id="UP000814243">
    <property type="component" value="Unassembled WGS sequence"/>
</dbReference>
<comment type="caution">
    <text evidence="2">The sequence shown here is derived from an EMBL/GenBank/DDBJ whole genome shotgun (WGS) entry which is preliminary data.</text>
</comment>